<accession>A0A2B4RPZ6</accession>
<sequence>MGNFIGNVRILPDYPKDLRITVKKITSIALGNEIEKIRDKGRLSEYDQIGIRFLKAAIHFIPLALEDGADVENAAFIFATPGRQFVVTAGKGDWEYYFSEDDMRIITGRCVRRPWQWYLWNKVKSGFSRIASFLPIDGSALKFLMPS</sequence>
<reference evidence="2" key="1">
    <citation type="journal article" date="2017" name="bioRxiv">
        <title>Comparative analysis of the genomes of Stylophora pistillata and Acropora digitifera provides evidence for extensive differences between species of corals.</title>
        <authorList>
            <person name="Voolstra C.R."/>
            <person name="Li Y."/>
            <person name="Liew Y.J."/>
            <person name="Baumgarten S."/>
            <person name="Zoccola D."/>
            <person name="Flot J.-F."/>
            <person name="Tambutte S."/>
            <person name="Allemand D."/>
            <person name="Aranda M."/>
        </authorList>
    </citation>
    <scope>NUCLEOTIDE SEQUENCE [LARGE SCALE GENOMIC DNA]</scope>
</reference>
<proteinExistence type="predicted"/>
<dbReference type="Proteomes" id="UP000225706">
    <property type="component" value="Unassembled WGS sequence"/>
</dbReference>
<name>A0A2B4RPZ6_STYPI</name>
<comment type="caution">
    <text evidence="1">The sequence shown here is derived from an EMBL/GenBank/DDBJ whole genome shotgun (WGS) entry which is preliminary data.</text>
</comment>
<dbReference type="AlphaFoldDB" id="A0A2B4RPZ6"/>
<dbReference type="OrthoDB" id="5959505at2759"/>
<evidence type="ECO:0000313" key="2">
    <source>
        <dbReference type="Proteomes" id="UP000225706"/>
    </source>
</evidence>
<organism evidence="1 2">
    <name type="scientific">Stylophora pistillata</name>
    <name type="common">Smooth cauliflower coral</name>
    <dbReference type="NCBI Taxonomy" id="50429"/>
    <lineage>
        <taxon>Eukaryota</taxon>
        <taxon>Metazoa</taxon>
        <taxon>Cnidaria</taxon>
        <taxon>Anthozoa</taxon>
        <taxon>Hexacorallia</taxon>
        <taxon>Scleractinia</taxon>
        <taxon>Astrocoeniina</taxon>
        <taxon>Pocilloporidae</taxon>
        <taxon>Stylophora</taxon>
    </lineage>
</organism>
<keyword evidence="2" id="KW-1185">Reference proteome</keyword>
<dbReference type="EMBL" id="LSMT01000417">
    <property type="protein sequence ID" value="PFX18312.1"/>
    <property type="molecule type" value="Genomic_DNA"/>
</dbReference>
<gene>
    <name evidence="1" type="ORF">AWC38_SpisGene17325</name>
</gene>
<protein>
    <submittedName>
        <fullName evidence="1">Uncharacterized protein</fullName>
    </submittedName>
</protein>
<evidence type="ECO:0000313" key="1">
    <source>
        <dbReference type="EMBL" id="PFX18312.1"/>
    </source>
</evidence>